<dbReference type="Gene3D" id="1.10.260.40">
    <property type="entry name" value="lambda repressor-like DNA-binding domains"/>
    <property type="match status" value="1"/>
</dbReference>
<proteinExistence type="predicted"/>
<dbReference type="InterPro" id="IPR010982">
    <property type="entry name" value="Lambda_DNA-bd_dom_sf"/>
</dbReference>
<feature type="domain" description="HTH cro/C1-type" evidence="1">
    <location>
        <begin position="7"/>
        <end position="59"/>
    </location>
</feature>
<dbReference type="Proteomes" id="UP000613208">
    <property type="component" value="Unassembled WGS sequence"/>
</dbReference>
<name>A0A916QB82_9FIRM</name>
<comment type="caution">
    <text evidence="2">The sequence shown here is derived from an EMBL/GenBank/DDBJ whole genome shotgun (WGS) entry which is preliminary data.</text>
</comment>
<evidence type="ECO:0000313" key="2">
    <source>
        <dbReference type="EMBL" id="GFO86461.1"/>
    </source>
</evidence>
<evidence type="ECO:0000259" key="1">
    <source>
        <dbReference type="PROSITE" id="PS50943"/>
    </source>
</evidence>
<dbReference type="AlphaFoldDB" id="A0A916QB82"/>
<dbReference type="EMBL" id="BLYI01000065">
    <property type="protein sequence ID" value="GFO86461.1"/>
    <property type="molecule type" value="Genomic_DNA"/>
</dbReference>
<reference evidence="2" key="1">
    <citation type="submission" date="2020-06" db="EMBL/GenBank/DDBJ databases">
        <title>Characterization of fructooligosaccharide metabolism and fructooligosaccharide-degrading enzymes in human commensal butyrate producers.</title>
        <authorList>
            <person name="Tanno H."/>
            <person name="Fujii T."/>
            <person name="Hirano K."/>
            <person name="Maeno S."/>
            <person name="Tonozuka T."/>
            <person name="Sakamoto M."/>
            <person name="Ohkuma M."/>
            <person name="Tochio T."/>
            <person name="Endo A."/>
        </authorList>
    </citation>
    <scope>NUCLEOTIDE SEQUENCE</scope>
    <source>
        <strain evidence="2">JCM 17466</strain>
    </source>
</reference>
<dbReference type="Pfam" id="PF12844">
    <property type="entry name" value="HTH_19"/>
    <property type="match status" value="1"/>
</dbReference>
<dbReference type="SMART" id="SM00530">
    <property type="entry name" value="HTH_XRE"/>
    <property type="match status" value="1"/>
</dbReference>
<evidence type="ECO:0000313" key="3">
    <source>
        <dbReference type="Proteomes" id="UP000613208"/>
    </source>
</evidence>
<gene>
    <name evidence="2" type="ORF">ANBU17_28080</name>
</gene>
<organism evidence="2 3">
    <name type="scientific">Anaerostipes butyraticus</name>
    <dbReference type="NCBI Taxonomy" id="645466"/>
    <lineage>
        <taxon>Bacteria</taxon>
        <taxon>Bacillati</taxon>
        <taxon>Bacillota</taxon>
        <taxon>Clostridia</taxon>
        <taxon>Lachnospirales</taxon>
        <taxon>Lachnospiraceae</taxon>
        <taxon>Anaerostipes</taxon>
    </lineage>
</organism>
<dbReference type="SUPFAM" id="SSF47413">
    <property type="entry name" value="lambda repressor-like DNA-binding domains"/>
    <property type="match status" value="1"/>
</dbReference>
<keyword evidence="3" id="KW-1185">Reference proteome</keyword>
<dbReference type="PROSITE" id="PS50943">
    <property type="entry name" value="HTH_CROC1"/>
    <property type="match status" value="1"/>
</dbReference>
<sequence>MNSVERVKAICKERKIPISKMERDLGYANGYIGQLKKGVFPADRLQDISEYLGVSAEYLLNGEEKKGGEKYYINEETARVAQEMFENKDLRALYDVQKDMDPEDLRALYNMALALKRKERGDSDDTGC</sequence>
<dbReference type="RefSeq" id="WP_201312115.1">
    <property type="nucleotide sequence ID" value="NZ_BLYI01000065.1"/>
</dbReference>
<dbReference type="GO" id="GO:0003677">
    <property type="term" value="F:DNA binding"/>
    <property type="evidence" value="ECO:0007669"/>
    <property type="project" value="InterPro"/>
</dbReference>
<protein>
    <recommendedName>
        <fullName evidence="1">HTH cro/C1-type domain-containing protein</fullName>
    </recommendedName>
</protein>
<accession>A0A916QB82</accession>
<dbReference type="InterPro" id="IPR001387">
    <property type="entry name" value="Cro/C1-type_HTH"/>
</dbReference>